<reference evidence="19 20" key="1">
    <citation type="journal article" date="2012" name="J. Bacteriol.">
        <title>Genome Sequence of Idiomarina xiamenensis Type Strain 10-D-4.</title>
        <authorList>
            <person name="Lai Q."/>
            <person name="Wang L."/>
            <person name="Wang W."/>
            <person name="Shao Z."/>
        </authorList>
    </citation>
    <scope>NUCLEOTIDE SEQUENCE [LARGE SCALE GENOMIC DNA]</scope>
    <source>
        <strain evidence="19 20">10-D-4</strain>
    </source>
</reference>
<comment type="similarity">
    <text evidence="3 14">Belongs to the peptidase M16 family.</text>
</comment>
<evidence type="ECO:0000256" key="5">
    <source>
        <dbReference type="ARBA" id="ARBA00017565"/>
    </source>
</evidence>
<dbReference type="eggNOG" id="COG1025">
    <property type="taxonomic scope" value="Bacteria"/>
</dbReference>
<dbReference type="EC" id="3.4.24.55" evidence="4"/>
<dbReference type="GO" id="GO:0006508">
    <property type="term" value="P:proteolysis"/>
    <property type="evidence" value="ECO:0007669"/>
    <property type="project" value="UniProtKB-KW"/>
</dbReference>
<proteinExistence type="inferred from homology"/>
<evidence type="ECO:0000256" key="4">
    <source>
        <dbReference type="ARBA" id="ARBA00012449"/>
    </source>
</evidence>
<dbReference type="InterPro" id="IPR032632">
    <property type="entry name" value="Peptidase_M16_M"/>
</dbReference>
<evidence type="ECO:0000313" key="19">
    <source>
        <dbReference type="EMBL" id="EKE81537.1"/>
    </source>
</evidence>
<name>K2K4L6_9GAMM</name>
<feature type="domain" description="Coenzyme PQQ synthesis protein F-like C-terminal lobe" evidence="18">
    <location>
        <begin position="786"/>
        <end position="882"/>
    </location>
</feature>
<evidence type="ECO:0000256" key="10">
    <source>
        <dbReference type="ARBA" id="ARBA00023049"/>
    </source>
</evidence>
<dbReference type="InterPro" id="IPR050626">
    <property type="entry name" value="Peptidase_M16"/>
</dbReference>
<evidence type="ECO:0000259" key="17">
    <source>
        <dbReference type="Pfam" id="PF16187"/>
    </source>
</evidence>
<dbReference type="GO" id="GO:0004222">
    <property type="term" value="F:metalloendopeptidase activity"/>
    <property type="evidence" value="ECO:0007669"/>
    <property type="project" value="UniProtKB-EC"/>
</dbReference>
<comment type="cofactor">
    <cofactor evidence="1">
        <name>Zn(2+)</name>
        <dbReference type="ChEBI" id="CHEBI:29105"/>
    </cofactor>
</comment>
<feature type="domain" description="Peptidase M16 N-terminal" evidence="15">
    <location>
        <begin position="64"/>
        <end position="201"/>
    </location>
</feature>
<evidence type="ECO:0000256" key="7">
    <source>
        <dbReference type="ARBA" id="ARBA00022723"/>
    </source>
</evidence>
<dbReference type="InterPro" id="IPR011249">
    <property type="entry name" value="Metalloenz_LuxS/M16"/>
</dbReference>
<feature type="domain" description="Peptidase M16 middle/third" evidence="17">
    <location>
        <begin position="409"/>
        <end position="684"/>
    </location>
</feature>
<dbReference type="Pfam" id="PF22456">
    <property type="entry name" value="PqqF-like_C_4"/>
    <property type="match status" value="1"/>
</dbReference>
<evidence type="ECO:0000256" key="2">
    <source>
        <dbReference type="ARBA" id="ARBA00002184"/>
    </source>
</evidence>
<dbReference type="PROSITE" id="PS51257">
    <property type="entry name" value="PROKAR_LIPOPROTEIN"/>
    <property type="match status" value="1"/>
</dbReference>
<dbReference type="PATRIC" id="fig|740709.3.peg.2159"/>
<dbReference type="GO" id="GO:0005737">
    <property type="term" value="C:cytoplasm"/>
    <property type="evidence" value="ECO:0007669"/>
    <property type="project" value="UniProtKB-ARBA"/>
</dbReference>
<evidence type="ECO:0000256" key="6">
    <source>
        <dbReference type="ARBA" id="ARBA00022670"/>
    </source>
</evidence>
<protein>
    <recommendedName>
        <fullName evidence="5">Protease 3</fullName>
        <ecNumber evidence="4">3.4.24.55</ecNumber>
    </recommendedName>
    <alternativeName>
        <fullName evidence="13">Pitrilysin</fullName>
    </alternativeName>
    <alternativeName>
        <fullName evidence="12">Protease III</fullName>
    </alternativeName>
    <alternativeName>
        <fullName evidence="11">Protease pi</fullName>
    </alternativeName>
</protein>
<dbReference type="InterPro" id="IPR007863">
    <property type="entry name" value="Peptidase_M16_C"/>
</dbReference>
<dbReference type="FunFam" id="3.30.830.10:FF:000012">
    <property type="entry name" value="Protease 3"/>
    <property type="match status" value="1"/>
</dbReference>
<evidence type="ECO:0000256" key="14">
    <source>
        <dbReference type="RuleBase" id="RU004447"/>
    </source>
</evidence>
<organism evidence="19 20">
    <name type="scientific">Idiomarina xiamenensis 10-D-4</name>
    <dbReference type="NCBI Taxonomy" id="740709"/>
    <lineage>
        <taxon>Bacteria</taxon>
        <taxon>Pseudomonadati</taxon>
        <taxon>Pseudomonadota</taxon>
        <taxon>Gammaproteobacteria</taxon>
        <taxon>Alteromonadales</taxon>
        <taxon>Idiomarinaceae</taxon>
        <taxon>Idiomarina</taxon>
    </lineage>
</organism>
<keyword evidence="20" id="KW-1185">Reference proteome</keyword>
<dbReference type="Pfam" id="PF00675">
    <property type="entry name" value="Peptidase_M16"/>
    <property type="match status" value="1"/>
</dbReference>
<dbReference type="Gene3D" id="3.30.830.10">
    <property type="entry name" value="Metalloenzyme, LuxS/M16 peptidase-like"/>
    <property type="match status" value="4"/>
</dbReference>
<evidence type="ECO:0000259" key="16">
    <source>
        <dbReference type="Pfam" id="PF05193"/>
    </source>
</evidence>
<dbReference type="GO" id="GO:0046872">
    <property type="term" value="F:metal ion binding"/>
    <property type="evidence" value="ECO:0007669"/>
    <property type="project" value="UniProtKB-KW"/>
</dbReference>
<evidence type="ECO:0000313" key="20">
    <source>
        <dbReference type="Proteomes" id="UP000014115"/>
    </source>
</evidence>
<sequence>MHWAKVATALLGIMLISACEPTDKRRATESDAVSAPALHLSALLKSPNDKREYASMTLANGLQVLLVSDPQAQQSAAALAIDVGSADDPDQQLGLAHYLEHMLLLGSEQFPQADSYSRFMAANGGLHNAVTSHDHTSYSLRVNHDALAEALSRFADLFIAPTFASQYAEKERHAVDAEWRLRRESDSYMMYALDAHLLNPKHPLSRFRIGNLETLSDKPDQSLQQALLTFYQQHYSAERMALTVISPLSLSQLRDLVAPRFSAIPERQTVATELTQTAITPAQQGLFIHYRPRIDKQMLFIDFPISDNSRDFKAKPNRYVTYLLNSEMPGTPAPMLRQQGLISQLSATAEPRFYHNSGRLRIAVELTDQGLAHYDQVIATLVSYLQLLRQTGPQQAYAEEIKTALQNQFRFLERQEPFQYATELSAKQLHLPLQHVLDADYNFSDFNPDAISGVLQQLTLERARIWLVAPSLAVDKHLPFYSAAYRQQPISNTQRQRWLTLAEQQQLQLPSVNQLLPEDFEIYYQPEKAQLKPVVEQANVSVWLSASHYMTQPRAELAIQLNSRLPYQSARHWLASQLLLLLFEQQQQALSDEARIAGVQFSVSVVNGILFRLSGFSDKQPLLATRLMTALQQVAINDASLLNVKQQLQQRIDNRDKAYPINRAAQQLSSLLKVPGWSDQQLLEQLTSIDVDDVRELQQQLLQHSQLRLLALGNLTAPRLRQLSLTLQQQLPAASAAASVFQQPVLTPSRAQQVSWQQRSSGDDNVMLDAYISLSDDITDHATTLLLSQLLSTPFYHQLRTEQQLGYVVGVEASRVGRRAMLYFYLQSPQASLAAVGQQFVEFYQQYGQRMARLQDAEFEQYRDNLLQQLQQQPQNLGEEFEPLLDDWLSAELPQRYQQRLIAAVQQLRKVDVQQAYQRLLLEQQGFRVLLQLRGQAQASSPWYKADGLTVLPNIEAFQQRLPRH</sequence>
<dbReference type="Pfam" id="PF16187">
    <property type="entry name" value="Peptidase_M16_M"/>
    <property type="match status" value="1"/>
</dbReference>
<evidence type="ECO:0000256" key="8">
    <source>
        <dbReference type="ARBA" id="ARBA00022801"/>
    </source>
</evidence>
<evidence type="ECO:0000256" key="3">
    <source>
        <dbReference type="ARBA" id="ARBA00007261"/>
    </source>
</evidence>
<dbReference type="Proteomes" id="UP000014115">
    <property type="component" value="Unassembled WGS sequence"/>
</dbReference>
<dbReference type="InterPro" id="IPR001431">
    <property type="entry name" value="Pept_M16_Zn_BS"/>
</dbReference>
<dbReference type="InterPro" id="IPR011765">
    <property type="entry name" value="Pept_M16_N"/>
</dbReference>
<evidence type="ECO:0000256" key="1">
    <source>
        <dbReference type="ARBA" id="ARBA00001947"/>
    </source>
</evidence>
<dbReference type="MEROPS" id="M16.001"/>
<keyword evidence="6" id="KW-0645">Protease</keyword>
<dbReference type="AlphaFoldDB" id="K2K4L6"/>
<keyword evidence="10" id="KW-0482">Metalloprotease</keyword>
<keyword evidence="7" id="KW-0479">Metal-binding</keyword>
<evidence type="ECO:0000256" key="11">
    <source>
        <dbReference type="ARBA" id="ARBA00029597"/>
    </source>
</evidence>
<dbReference type="SUPFAM" id="SSF63411">
    <property type="entry name" value="LuxS/MPP-like metallohydrolase"/>
    <property type="match status" value="4"/>
</dbReference>
<evidence type="ECO:0000256" key="9">
    <source>
        <dbReference type="ARBA" id="ARBA00022833"/>
    </source>
</evidence>
<feature type="domain" description="Peptidase M16 C-terminal" evidence="16">
    <location>
        <begin position="225"/>
        <end position="405"/>
    </location>
</feature>
<comment type="caution">
    <text evidence="19">The sequence shown here is derived from an EMBL/GenBank/DDBJ whole genome shotgun (WGS) entry which is preliminary data.</text>
</comment>
<dbReference type="STRING" id="740709.A10D4_10681"/>
<evidence type="ECO:0000259" key="15">
    <source>
        <dbReference type="Pfam" id="PF00675"/>
    </source>
</evidence>
<gene>
    <name evidence="19" type="ORF">A10D4_10681</name>
</gene>
<dbReference type="PROSITE" id="PS00143">
    <property type="entry name" value="INSULINASE"/>
    <property type="match status" value="1"/>
</dbReference>
<accession>K2K4L6</accession>
<evidence type="ECO:0000256" key="12">
    <source>
        <dbReference type="ARBA" id="ARBA00031184"/>
    </source>
</evidence>
<dbReference type="InterPro" id="IPR054734">
    <property type="entry name" value="PqqF-like_C_4"/>
</dbReference>
<keyword evidence="9" id="KW-0862">Zinc</keyword>
<evidence type="ECO:0000259" key="18">
    <source>
        <dbReference type="Pfam" id="PF22456"/>
    </source>
</evidence>
<dbReference type="PANTHER" id="PTHR43690">
    <property type="entry name" value="NARDILYSIN"/>
    <property type="match status" value="1"/>
</dbReference>
<dbReference type="PANTHER" id="PTHR43690:SF18">
    <property type="entry name" value="INSULIN-DEGRADING ENZYME-RELATED"/>
    <property type="match status" value="1"/>
</dbReference>
<dbReference type="NCBIfam" id="NF011681">
    <property type="entry name" value="PRK15101.1"/>
    <property type="match status" value="1"/>
</dbReference>
<evidence type="ECO:0000256" key="13">
    <source>
        <dbReference type="ARBA" id="ARBA00033450"/>
    </source>
</evidence>
<dbReference type="Pfam" id="PF05193">
    <property type="entry name" value="Peptidase_M16_C"/>
    <property type="match status" value="1"/>
</dbReference>
<comment type="function">
    <text evidence="2">Endopeptidase that degrades small peptides of less than 7 kDa, such as glucagon and insulin.</text>
</comment>
<dbReference type="EMBL" id="AMRG01000013">
    <property type="protein sequence ID" value="EKE81537.1"/>
    <property type="molecule type" value="Genomic_DNA"/>
</dbReference>
<keyword evidence="8" id="KW-0378">Hydrolase</keyword>